<dbReference type="RefSeq" id="WP_127695032.1">
    <property type="nucleotide sequence ID" value="NZ_SACQ01000007.1"/>
</dbReference>
<reference evidence="1 2" key="1">
    <citation type="submission" date="2019-01" db="EMBL/GenBank/DDBJ databases">
        <authorList>
            <person name="Chen W.-M."/>
        </authorList>
    </citation>
    <scope>NUCLEOTIDE SEQUENCE [LARGE SCALE GENOMIC DNA]</scope>
    <source>
        <strain evidence="1 2">HPM-16</strain>
    </source>
</reference>
<dbReference type="Proteomes" id="UP000282818">
    <property type="component" value="Unassembled WGS sequence"/>
</dbReference>
<proteinExistence type="predicted"/>
<evidence type="ECO:0000313" key="1">
    <source>
        <dbReference type="EMBL" id="RVU29749.1"/>
    </source>
</evidence>
<keyword evidence="2" id="KW-1185">Reference proteome</keyword>
<dbReference type="EMBL" id="SACQ01000007">
    <property type="protein sequence ID" value="RVU29749.1"/>
    <property type="molecule type" value="Genomic_DNA"/>
</dbReference>
<comment type="caution">
    <text evidence="1">The sequence shown here is derived from an EMBL/GenBank/DDBJ whole genome shotgun (WGS) entry which is preliminary data.</text>
</comment>
<dbReference type="AlphaFoldDB" id="A0A437Q5H4"/>
<evidence type="ECO:0000313" key="2">
    <source>
        <dbReference type="Proteomes" id="UP000282818"/>
    </source>
</evidence>
<sequence length="97" mass="10827">MAKVLLWIAAVSFAIYIVKSQYLSSKTYEPFIQACVSAGSASEARCTCLSDYIHQRYSDKEVQAMMDNRIADAAGRQQIERDVRLGSEYCAAQHPSN</sequence>
<accession>A0A437Q5H4</accession>
<name>A0A437Q5H4_9GAMM</name>
<organism evidence="1 2">
    <name type="scientific">Neptunomonas marina</name>
    <dbReference type="NCBI Taxonomy" id="1815562"/>
    <lineage>
        <taxon>Bacteria</taxon>
        <taxon>Pseudomonadati</taxon>
        <taxon>Pseudomonadota</taxon>
        <taxon>Gammaproteobacteria</taxon>
        <taxon>Oceanospirillales</taxon>
        <taxon>Oceanospirillaceae</taxon>
        <taxon>Neptunomonas</taxon>
    </lineage>
</organism>
<protein>
    <submittedName>
        <fullName evidence="1">Uncharacterized protein</fullName>
    </submittedName>
</protein>
<gene>
    <name evidence="1" type="ORF">EOE65_14445</name>
</gene>